<evidence type="ECO:0000313" key="7">
    <source>
        <dbReference type="Ensembl" id="ENSCCRP00000125310.1"/>
    </source>
</evidence>
<keyword evidence="5" id="KW-1133">Transmembrane helix</keyword>
<dbReference type="CDD" id="cd05716">
    <property type="entry name" value="IgV_pIgR_like"/>
    <property type="match status" value="2"/>
</dbReference>
<dbReference type="InterPro" id="IPR013783">
    <property type="entry name" value="Ig-like_fold"/>
</dbReference>
<sequence length="467" mass="52034">MLNFHARSFAPLHSHMRAHRERERERERELFIKRPAAPHRSSRTMQICDDKLLIFQLLLLMSVLACETSEFLTFTAHEGGKVEIRCPYEAKYEEHKKYLCRGECPRVFKDKPVESESAAKDERFSLTDNKTAHIFTVTITDLRTEDKGQYWCGVKTGLFNHDYKREIYLEIKHVSRVSGVTGEHLKITCHYENKLKNDVKFICKSSSTPLCEKSATKVSSESNSNGRFSLRDNESAGVFTVTITDLTEEDSGIYWCGAIQRGHGHKNKWISVTDLKISAVTSERMSPKPTTTTASADTASDRTIISSSPSTSVLMFFSSTANAVSPKPQPGFGLIIMVVVIGILTGLGFSLFIYLRRSQKEKGTQPKDVVHGPTNNLPGGDTGETKEATHTVYDYGDIISTLDPPDYSLVLPAFAKHDASVYALAQLPSSPSDILYSSIKFTAAHHSDRASDGQETCDYATVATVRP</sequence>
<feature type="region of interest" description="Disordered" evidence="4">
    <location>
        <begin position="363"/>
        <end position="385"/>
    </location>
</feature>
<dbReference type="GO" id="GO:0005886">
    <property type="term" value="C:plasma membrane"/>
    <property type="evidence" value="ECO:0007669"/>
    <property type="project" value="TreeGrafter"/>
</dbReference>
<dbReference type="PANTHER" id="PTHR11860:SF118">
    <property type="entry name" value="CMRF35-LIKE MOLECULE 3-RELATED"/>
    <property type="match status" value="1"/>
</dbReference>
<evidence type="ECO:0000256" key="1">
    <source>
        <dbReference type="ARBA" id="ARBA00004370"/>
    </source>
</evidence>
<dbReference type="Proteomes" id="UP001108240">
    <property type="component" value="Unplaced"/>
</dbReference>
<reference evidence="7" key="1">
    <citation type="submission" date="2025-08" db="UniProtKB">
        <authorList>
            <consortium name="Ensembl"/>
        </authorList>
    </citation>
    <scope>IDENTIFICATION</scope>
</reference>
<dbReference type="InterPro" id="IPR003599">
    <property type="entry name" value="Ig_sub"/>
</dbReference>
<dbReference type="InterPro" id="IPR050671">
    <property type="entry name" value="CD300_family_receptors"/>
</dbReference>
<dbReference type="AlphaFoldDB" id="A0A9J7Z7J1"/>
<name>A0A9J7Z7J1_CYPCA</name>
<evidence type="ECO:0000256" key="4">
    <source>
        <dbReference type="SAM" id="MobiDB-lite"/>
    </source>
</evidence>
<dbReference type="SMART" id="SM00409">
    <property type="entry name" value="IG"/>
    <property type="match status" value="2"/>
</dbReference>
<dbReference type="SUPFAM" id="SSF48726">
    <property type="entry name" value="Immunoglobulin"/>
    <property type="match status" value="2"/>
</dbReference>
<keyword evidence="2 5" id="KW-0812">Transmembrane</keyword>
<dbReference type="Ensembl" id="ENSCCRT00000164144.1">
    <property type="protein sequence ID" value="ENSCCRP00000125310.1"/>
    <property type="gene ID" value="ENSCCRG00000059238.1"/>
</dbReference>
<dbReference type="GeneTree" id="ENSGT00950000182977"/>
<dbReference type="InterPro" id="IPR013106">
    <property type="entry name" value="Ig_V-set"/>
</dbReference>
<protein>
    <recommendedName>
        <fullName evidence="6">Immunoglobulin domain-containing protein</fullName>
    </recommendedName>
</protein>
<dbReference type="Pfam" id="PF07686">
    <property type="entry name" value="V-set"/>
    <property type="match status" value="2"/>
</dbReference>
<dbReference type="PANTHER" id="PTHR11860">
    <property type="entry name" value="POLYMERIC-IMMUNOGLOBULIN RECEPTOR"/>
    <property type="match status" value="1"/>
</dbReference>
<evidence type="ECO:0000256" key="2">
    <source>
        <dbReference type="ARBA" id="ARBA00022692"/>
    </source>
</evidence>
<feature type="domain" description="Immunoglobulin" evidence="6">
    <location>
        <begin position="174"/>
        <end position="273"/>
    </location>
</feature>
<dbReference type="InterPro" id="IPR036179">
    <property type="entry name" value="Ig-like_dom_sf"/>
</dbReference>
<keyword evidence="8" id="KW-1185">Reference proteome</keyword>
<organism evidence="7 8">
    <name type="scientific">Cyprinus carpio carpio</name>
    <dbReference type="NCBI Taxonomy" id="630221"/>
    <lineage>
        <taxon>Eukaryota</taxon>
        <taxon>Metazoa</taxon>
        <taxon>Chordata</taxon>
        <taxon>Craniata</taxon>
        <taxon>Vertebrata</taxon>
        <taxon>Euteleostomi</taxon>
        <taxon>Actinopterygii</taxon>
        <taxon>Neopterygii</taxon>
        <taxon>Teleostei</taxon>
        <taxon>Ostariophysi</taxon>
        <taxon>Cypriniformes</taxon>
        <taxon>Cyprinidae</taxon>
        <taxon>Cyprininae</taxon>
        <taxon>Cyprinus</taxon>
    </lineage>
</organism>
<dbReference type="GO" id="GO:0004888">
    <property type="term" value="F:transmembrane signaling receptor activity"/>
    <property type="evidence" value="ECO:0007669"/>
    <property type="project" value="TreeGrafter"/>
</dbReference>
<comment type="subcellular location">
    <subcellularLocation>
        <location evidence="1">Membrane</location>
    </subcellularLocation>
</comment>
<proteinExistence type="predicted"/>
<feature type="transmembrane region" description="Helical" evidence="5">
    <location>
        <begin position="332"/>
        <end position="355"/>
    </location>
</feature>
<accession>A0A9J7Z7J1</accession>
<evidence type="ECO:0000256" key="3">
    <source>
        <dbReference type="ARBA" id="ARBA00023136"/>
    </source>
</evidence>
<keyword evidence="3 5" id="KW-0472">Membrane</keyword>
<evidence type="ECO:0000256" key="5">
    <source>
        <dbReference type="SAM" id="Phobius"/>
    </source>
</evidence>
<evidence type="ECO:0000313" key="8">
    <source>
        <dbReference type="Proteomes" id="UP001108240"/>
    </source>
</evidence>
<reference evidence="7" key="2">
    <citation type="submission" date="2025-09" db="UniProtKB">
        <authorList>
            <consortium name="Ensembl"/>
        </authorList>
    </citation>
    <scope>IDENTIFICATION</scope>
</reference>
<evidence type="ECO:0000259" key="6">
    <source>
        <dbReference type="SMART" id="SM00409"/>
    </source>
</evidence>
<dbReference type="Gene3D" id="2.60.40.10">
    <property type="entry name" value="Immunoglobulins"/>
    <property type="match status" value="2"/>
</dbReference>
<feature type="domain" description="Immunoglobulin" evidence="6">
    <location>
        <begin position="71"/>
        <end position="172"/>
    </location>
</feature>